<sequence length="220" mass="25116">MKQTWLNLEQKFNQLSQRERGLIAFATLAVIAMLAFVPIDDNWLGLKKVNNQLSSIKNDINIVEQQISLYQQRLAIDPNADYQQRLSLINQQMQQVDAELTAQMVDMVPADYMPTVLAKLLSNDKGIKLVSFNSIAPVALLKVGDDEAHQMNLYSHGIKLTIEGDYFAVVDFVKAIESMPDKLYWKRLDYQVKKHPLAEVELELYTLSINKDFISVAKQD</sequence>
<accession>A0A9X1ZM84</accession>
<organism evidence="3 4">
    <name type="scientific">Shewanella gaetbuli</name>
    <dbReference type="NCBI Taxonomy" id="220752"/>
    <lineage>
        <taxon>Bacteria</taxon>
        <taxon>Pseudomonadati</taxon>
        <taxon>Pseudomonadota</taxon>
        <taxon>Gammaproteobacteria</taxon>
        <taxon>Alteromonadales</taxon>
        <taxon>Shewanellaceae</taxon>
        <taxon>Shewanella</taxon>
    </lineage>
</organism>
<name>A0A9X1ZM84_9GAMM</name>
<evidence type="ECO:0000256" key="1">
    <source>
        <dbReference type="SAM" id="Coils"/>
    </source>
</evidence>
<feature type="coiled-coil region" evidence="1">
    <location>
        <begin position="46"/>
        <end position="99"/>
    </location>
</feature>
<protein>
    <submittedName>
        <fullName evidence="3">MSHA biogenesis protein MshJ</fullName>
    </submittedName>
</protein>
<keyword evidence="2" id="KW-0812">Transmembrane</keyword>
<dbReference type="AlphaFoldDB" id="A0A9X1ZM84"/>
<gene>
    <name evidence="3" type="ORF">L2672_05215</name>
</gene>
<keyword evidence="4" id="KW-1185">Reference proteome</keyword>
<keyword evidence="1" id="KW-0175">Coiled coil</keyword>
<dbReference type="Proteomes" id="UP001139333">
    <property type="component" value="Unassembled WGS sequence"/>
</dbReference>
<dbReference type="EMBL" id="JAKIKP010000003">
    <property type="protein sequence ID" value="MCL1142090.1"/>
    <property type="molecule type" value="Genomic_DNA"/>
</dbReference>
<keyword evidence="2" id="KW-1133">Transmembrane helix</keyword>
<comment type="caution">
    <text evidence="3">The sequence shown here is derived from an EMBL/GenBank/DDBJ whole genome shotgun (WGS) entry which is preliminary data.</text>
</comment>
<dbReference type="RefSeq" id="WP_248994777.1">
    <property type="nucleotide sequence ID" value="NZ_JAKIKP010000003.1"/>
</dbReference>
<evidence type="ECO:0000313" key="4">
    <source>
        <dbReference type="Proteomes" id="UP001139333"/>
    </source>
</evidence>
<reference evidence="3" key="1">
    <citation type="submission" date="2022-01" db="EMBL/GenBank/DDBJ databases">
        <title>Whole genome-based taxonomy of the Shewanellaceae.</title>
        <authorList>
            <person name="Martin-Rodriguez A.J."/>
        </authorList>
    </citation>
    <scope>NUCLEOTIDE SEQUENCE</scope>
    <source>
        <strain evidence="3">DSM 16422</strain>
    </source>
</reference>
<proteinExistence type="predicted"/>
<feature type="transmembrane region" description="Helical" evidence="2">
    <location>
        <begin position="21"/>
        <end position="39"/>
    </location>
</feature>
<evidence type="ECO:0000313" key="3">
    <source>
        <dbReference type="EMBL" id="MCL1142090.1"/>
    </source>
</evidence>
<keyword evidence="2" id="KW-0472">Membrane</keyword>
<evidence type="ECO:0000256" key="2">
    <source>
        <dbReference type="SAM" id="Phobius"/>
    </source>
</evidence>